<keyword evidence="2" id="KW-0805">Transcription regulation</keyword>
<dbReference type="SMART" id="SM00733">
    <property type="entry name" value="Mterf"/>
    <property type="match status" value="6"/>
</dbReference>
<gene>
    <name evidence="4" type="ORF">QJS10_CPA16g01115</name>
</gene>
<proteinExistence type="inferred from homology"/>
<dbReference type="EMBL" id="JAUJYO010000016">
    <property type="protein sequence ID" value="KAK1294896.1"/>
    <property type="molecule type" value="Genomic_DNA"/>
</dbReference>
<evidence type="ECO:0000313" key="4">
    <source>
        <dbReference type="EMBL" id="KAK1294896.1"/>
    </source>
</evidence>
<evidence type="ECO:0000256" key="3">
    <source>
        <dbReference type="ARBA" id="ARBA00022946"/>
    </source>
</evidence>
<evidence type="ECO:0000256" key="2">
    <source>
        <dbReference type="ARBA" id="ARBA00022472"/>
    </source>
</evidence>
<dbReference type="Pfam" id="PF02536">
    <property type="entry name" value="mTERF"/>
    <property type="match status" value="1"/>
</dbReference>
<dbReference type="GO" id="GO:0003676">
    <property type="term" value="F:nucleic acid binding"/>
    <property type="evidence" value="ECO:0007669"/>
    <property type="project" value="InterPro"/>
</dbReference>
<sequence length="391" mass="44506">MMLRLVCKKPFQVSSVKTNLCFVFFFHGNPFLKSITHSSESTPTDPKSSLTVSYLTTSCGLSPESALKASKWVTLKTPKNADLVLDFLRSHGFDQTHIAKAITGQPRLITLRPERNLKPKVDFLTRYGFSDSQIIKLVSREPTIITRSIDKHIAPTLEFLRGLIGTQSDVIAAVDHSTLLLRPFYQERLVPNISALREHGVPVSQVSKFIIKYPNMFCMTASTRFREVVAVVHGMGIHPSQYIFIEAVRAMVCLSISNWDGKFEVYKSFGWSEDEILSLFRGFPLCMMFSEKKIKRGMEYFIKDLGWEKSYLSKYPVLLGFSLEKTVIPRCSVLQVLSSEGLIKKDMNWGTALKMDKKQFLERFVTKYKNEVPELTRAYHGMTESKGIVDV</sequence>
<dbReference type="InterPro" id="IPR003690">
    <property type="entry name" value="MTERF"/>
</dbReference>
<organism evidence="4 5">
    <name type="scientific">Acorus calamus</name>
    <name type="common">Sweet flag</name>
    <dbReference type="NCBI Taxonomy" id="4465"/>
    <lineage>
        <taxon>Eukaryota</taxon>
        <taxon>Viridiplantae</taxon>
        <taxon>Streptophyta</taxon>
        <taxon>Embryophyta</taxon>
        <taxon>Tracheophyta</taxon>
        <taxon>Spermatophyta</taxon>
        <taxon>Magnoliopsida</taxon>
        <taxon>Liliopsida</taxon>
        <taxon>Acoraceae</taxon>
        <taxon>Acorus</taxon>
    </lineage>
</organism>
<keyword evidence="2" id="KW-0806">Transcription termination</keyword>
<keyword evidence="5" id="KW-1185">Reference proteome</keyword>
<dbReference type="Proteomes" id="UP001180020">
    <property type="component" value="Unassembled WGS sequence"/>
</dbReference>
<accession>A0AAV9D1W5</accession>
<dbReference type="FunFam" id="1.25.70.10:FF:000001">
    <property type="entry name" value="Mitochondrial transcription termination factor-like"/>
    <property type="match status" value="1"/>
</dbReference>
<keyword evidence="2" id="KW-0804">Transcription</keyword>
<name>A0AAV9D1W5_ACOCL</name>
<comment type="caution">
    <text evidence="4">The sequence shown here is derived from an EMBL/GenBank/DDBJ whole genome shotgun (WGS) entry which is preliminary data.</text>
</comment>
<dbReference type="Gene3D" id="1.25.70.10">
    <property type="entry name" value="Transcription termination factor 3, mitochondrial"/>
    <property type="match status" value="1"/>
</dbReference>
<reference evidence="4" key="2">
    <citation type="submission" date="2023-06" db="EMBL/GenBank/DDBJ databases">
        <authorList>
            <person name="Ma L."/>
            <person name="Liu K.-W."/>
            <person name="Li Z."/>
            <person name="Hsiao Y.-Y."/>
            <person name="Qi Y."/>
            <person name="Fu T."/>
            <person name="Tang G."/>
            <person name="Zhang D."/>
            <person name="Sun W.-H."/>
            <person name="Liu D.-K."/>
            <person name="Li Y."/>
            <person name="Chen G.-Z."/>
            <person name="Liu X.-D."/>
            <person name="Liao X.-Y."/>
            <person name="Jiang Y.-T."/>
            <person name="Yu X."/>
            <person name="Hao Y."/>
            <person name="Huang J."/>
            <person name="Zhao X.-W."/>
            <person name="Ke S."/>
            <person name="Chen Y.-Y."/>
            <person name="Wu W.-L."/>
            <person name="Hsu J.-L."/>
            <person name="Lin Y.-F."/>
            <person name="Huang M.-D."/>
            <person name="Li C.-Y."/>
            <person name="Huang L."/>
            <person name="Wang Z.-W."/>
            <person name="Zhao X."/>
            <person name="Zhong W.-Y."/>
            <person name="Peng D.-H."/>
            <person name="Ahmad S."/>
            <person name="Lan S."/>
            <person name="Zhang J.-S."/>
            <person name="Tsai W.-C."/>
            <person name="Van De Peer Y."/>
            <person name="Liu Z.-J."/>
        </authorList>
    </citation>
    <scope>NUCLEOTIDE SEQUENCE</scope>
    <source>
        <strain evidence="4">CP</strain>
        <tissue evidence="4">Leaves</tissue>
    </source>
</reference>
<comment type="similarity">
    <text evidence="1">Belongs to the mTERF family.</text>
</comment>
<dbReference type="PANTHER" id="PTHR13068">
    <property type="entry name" value="CGI-12 PROTEIN-RELATED"/>
    <property type="match status" value="1"/>
</dbReference>
<keyword evidence="3" id="KW-0809">Transit peptide</keyword>
<evidence type="ECO:0000313" key="5">
    <source>
        <dbReference type="Proteomes" id="UP001180020"/>
    </source>
</evidence>
<protein>
    <submittedName>
        <fullName evidence="4">Uncharacterized protein</fullName>
    </submittedName>
</protein>
<reference evidence="4" key="1">
    <citation type="journal article" date="2023" name="Nat. Commun.">
        <title>Diploid and tetraploid genomes of Acorus and the evolution of monocots.</title>
        <authorList>
            <person name="Ma L."/>
            <person name="Liu K.W."/>
            <person name="Li Z."/>
            <person name="Hsiao Y.Y."/>
            <person name="Qi Y."/>
            <person name="Fu T."/>
            <person name="Tang G.D."/>
            <person name="Zhang D."/>
            <person name="Sun W.H."/>
            <person name="Liu D.K."/>
            <person name="Li Y."/>
            <person name="Chen G.Z."/>
            <person name="Liu X.D."/>
            <person name="Liao X.Y."/>
            <person name="Jiang Y.T."/>
            <person name="Yu X."/>
            <person name="Hao Y."/>
            <person name="Huang J."/>
            <person name="Zhao X.W."/>
            <person name="Ke S."/>
            <person name="Chen Y.Y."/>
            <person name="Wu W.L."/>
            <person name="Hsu J.L."/>
            <person name="Lin Y.F."/>
            <person name="Huang M.D."/>
            <person name="Li C.Y."/>
            <person name="Huang L."/>
            <person name="Wang Z.W."/>
            <person name="Zhao X."/>
            <person name="Zhong W.Y."/>
            <person name="Peng D.H."/>
            <person name="Ahmad S."/>
            <person name="Lan S."/>
            <person name="Zhang J.S."/>
            <person name="Tsai W.C."/>
            <person name="Van de Peer Y."/>
            <person name="Liu Z.J."/>
        </authorList>
    </citation>
    <scope>NUCLEOTIDE SEQUENCE</scope>
    <source>
        <strain evidence="4">CP</strain>
    </source>
</reference>
<dbReference type="AlphaFoldDB" id="A0AAV9D1W5"/>
<dbReference type="GO" id="GO:0006353">
    <property type="term" value="P:DNA-templated transcription termination"/>
    <property type="evidence" value="ECO:0007669"/>
    <property type="project" value="UniProtKB-KW"/>
</dbReference>
<evidence type="ECO:0000256" key="1">
    <source>
        <dbReference type="ARBA" id="ARBA00007692"/>
    </source>
</evidence>
<dbReference type="PANTHER" id="PTHR13068:SF236">
    <property type="entry name" value="OS02G0749800 PROTEIN"/>
    <property type="match status" value="1"/>
</dbReference>
<dbReference type="InterPro" id="IPR038538">
    <property type="entry name" value="MTERF_sf"/>
</dbReference>